<dbReference type="EMBL" id="UINC01050149">
    <property type="protein sequence ID" value="SVB62773.1"/>
    <property type="molecule type" value="Genomic_DNA"/>
</dbReference>
<organism evidence="2">
    <name type="scientific">marine metagenome</name>
    <dbReference type="NCBI Taxonomy" id="408172"/>
    <lineage>
        <taxon>unclassified sequences</taxon>
        <taxon>metagenomes</taxon>
        <taxon>ecological metagenomes</taxon>
    </lineage>
</organism>
<sequence length="38" mass="4072">MVTPRNWFAEAIATYALVFFGPLAVILSVVAFGEGLSI</sequence>
<keyword evidence="1" id="KW-1133">Transmembrane helix</keyword>
<reference evidence="2" key="1">
    <citation type="submission" date="2018-05" db="EMBL/GenBank/DDBJ databases">
        <authorList>
            <person name="Lanie J.A."/>
            <person name="Ng W.-L."/>
            <person name="Kazmierczak K.M."/>
            <person name="Andrzejewski T.M."/>
            <person name="Davidsen T.M."/>
            <person name="Wayne K.J."/>
            <person name="Tettelin H."/>
            <person name="Glass J.I."/>
            <person name="Rusch D."/>
            <person name="Podicherti R."/>
            <person name="Tsui H.-C.T."/>
            <person name="Winkler M.E."/>
        </authorList>
    </citation>
    <scope>NUCLEOTIDE SEQUENCE</scope>
</reference>
<keyword evidence="1" id="KW-0472">Membrane</keyword>
<dbReference type="AlphaFoldDB" id="A0A382FKN0"/>
<accession>A0A382FKN0</accession>
<evidence type="ECO:0000313" key="2">
    <source>
        <dbReference type="EMBL" id="SVB62773.1"/>
    </source>
</evidence>
<feature type="non-terminal residue" evidence="2">
    <location>
        <position position="38"/>
    </location>
</feature>
<protein>
    <submittedName>
        <fullName evidence="2">Uncharacterized protein</fullName>
    </submittedName>
</protein>
<proteinExistence type="predicted"/>
<evidence type="ECO:0000256" key="1">
    <source>
        <dbReference type="SAM" id="Phobius"/>
    </source>
</evidence>
<feature type="transmembrane region" description="Helical" evidence="1">
    <location>
        <begin position="12"/>
        <end position="32"/>
    </location>
</feature>
<gene>
    <name evidence="2" type="ORF">METZ01_LOCUS215627</name>
</gene>
<keyword evidence="1" id="KW-0812">Transmembrane</keyword>
<name>A0A382FKN0_9ZZZZ</name>